<dbReference type="Proteomes" id="UP000466799">
    <property type="component" value="Unassembled WGS sequence"/>
</dbReference>
<dbReference type="GO" id="GO:0016787">
    <property type="term" value="F:hydrolase activity"/>
    <property type="evidence" value="ECO:0007669"/>
    <property type="project" value="InterPro"/>
</dbReference>
<dbReference type="InterPro" id="IPR021835">
    <property type="entry name" value="DUF3427"/>
</dbReference>
<gene>
    <name evidence="3" type="ORF">GC247_05110</name>
</gene>
<reference evidence="3 4" key="1">
    <citation type="submission" date="2019-10" db="EMBL/GenBank/DDBJ databases">
        <title>Genome Sequencing and assembly of Lactobacillus fermentum I2, a lactic acid bacteria.</title>
        <authorList>
            <person name="Lopes L.S."/>
            <person name="Persinoti G.F."/>
            <person name="Riano-Pachon D.M."/>
            <person name="Labate C.A."/>
        </authorList>
    </citation>
    <scope>NUCLEOTIDE SEQUENCE [LARGE SCALE GENOMIC DNA]</scope>
    <source>
        <strain evidence="3 4">I2</strain>
    </source>
</reference>
<feature type="domain" description="Helicase C-terminal" evidence="2">
    <location>
        <begin position="141"/>
        <end position="285"/>
    </location>
</feature>
<dbReference type="EMBL" id="WHJL01000025">
    <property type="protein sequence ID" value="MPQ35283.1"/>
    <property type="molecule type" value="Genomic_DNA"/>
</dbReference>
<sequence length="663" mass="76586">TIQTLSQDEHLKEFDPNAFDYILIDEVHHAGAKSYQRVMDYFKPAFFLGMTATPERNDDFSIFKLFDYQVAYEIRLQEALENDLLAPFHYVGISDYEFPKDDDQLTVDQYQDRFSDGHHHQEDQRAVELLSSSDRVAYILQQTNYYGFAGEKLHGLVFCSSVSEAEELAKEFSRQGVSAKALSGHDPVTIRQRVVMDFEQGKYNYLITVDIFNEGIDIPCVNQVVFLRSTQSAIVYVQQLGRGLRKYPGKEYVEVLDFIGNYKNSYMIPIALTGDDSYSKDQARETLDMEPTIGLSTIAFEEVARERIYATLKKTQLDRLANLRSRYLALKSQVGRIPKLMDFWRAHSVDPQVLVTASKVKSYYQFLQKMGEDVHLTDYQERVQNFLATELVNGKRCQELLLLRELLTKEEVTPVAFAELLQKEGCLWDSPTQRSVEMVLDLSFYAKKAYPSQVDYGGQPIVTTTLLGYQLNPQIRQSLKESALFRNLWEDAIEAGLARSQRYRPDQMMTVGEKYTRKDAVRLINNPLNVNAQIVSGYYFTNEESGLKEAIVFITYEKSEGIREEINYQNGFLNDRVVRYFMKQGDAKLSSKNFLRFKSGEYRLHLFMQKSAADDHLEYYYLGTCQYLDGSAELTNDGKRPHLGILLQLDQPLPYHLYHTFID</sequence>
<evidence type="ECO:0000259" key="1">
    <source>
        <dbReference type="PROSITE" id="PS51192"/>
    </source>
</evidence>
<dbReference type="PANTHER" id="PTHR47396">
    <property type="entry name" value="TYPE I RESTRICTION ENZYME ECOKI R PROTEIN"/>
    <property type="match status" value="1"/>
</dbReference>
<dbReference type="Pfam" id="PF11907">
    <property type="entry name" value="DUF3427"/>
    <property type="match status" value="1"/>
</dbReference>
<dbReference type="InterPro" id="IPR001650">
    <property type="entry name" value="Helicase_C-like"/>
</dbReference>
<evidence type="ECO:0000313" key="3">
    <source>
        <dbReference type="EMBL" id="MPQ35283.1"/>
    </source>
</evidence>
<dbReference type="GO" id="GO:0005829">
    <property type="term" value="C:cytosol"/>
    <property type="evidence" value="ECO:0007669"/>
    <property type="project" value="TreeGrafter"/>
</dbReference>
<evidence type="ECO:0000259" key="2">
    <source>
        <dbReference type="PROSITE" id="PS51194"/>
    </source>
</evidence>
<dbReference type="CDD" id="cd18799">
    <property type="entry name" value="SF2_C_EcoAI-like"/>
    <property type="match status" value="1"/>
</dbReference>
<accession>A0A843QZW4</accession>
<dbReference type="PANTHER" id="PTHR47396:SF1">
    <property type="entry name" value="ATP-DEPENDENT HELICASE IRC3-RELATED"/>
    <property type="match status" value="1"/>
</dbReference>
<evidence type="ECO:0000313" key="4">
    <source>
        <dbReference type="Proteomes" id="UP000466799"/>
    </source>
</evidence>
<dbReference type="InterPro" id="IPR014001">
    <property type="entry name" value="Helicase_ATP-bd"/>
</dbReference>
<dbReference type="InterPro" id="IPR006935">
    <property type="entry name" value="Helicase/UvrB_N"/>
</dbReference>
<dbReference type="Pfam" id="PF04851">
    <property type="entry name" value="ResIII"/>
    <property type="match status" value="1"/>
</dbReference>
<dbReference type="PROSITE" id="PS51194">
    <property type="entry name" value="HELICASE_CTER"/>
    <property type="match status" value="1"/>
</dbReference>
<dbReference type="SUPFAM" id="SSF52540">
    <property type="entry name" value="P-loop containing nucleoside triphosphate hydrolases"/>
    <property type="match status" value="1"/>
</dbReference>
<dbReference type="SMART" id="SM00490">
    <property type="entry name" value="HELICc"/>
    <property type="match status" value="1"/>
</dbReference>
<dbReference type="Gene3D" id="3.40.50.300">
    <property type="entry name" value="P-loop containing nucleotide triphosphate hydrolases"/>
    <property type="match status" value="2"/>
</dbReference>
<dbReference type="InterPro" id="IPR050742">
    <property type="entry name" value="Helicase_Restrict-Modif_Enz"/>
</dbReference>
<name>A0A843QZW4_LIMFE</name>
<dbReference type="InterPro" id="IPR027417">
    <property type="entry name" value="P-loop_NTPase"/>
</dbReference>
<proteinExistence type="predicted"/>
<dbReference type="InterPro" id="IPR058403">
    <property type="entry name" value="DUF8090"/>
</dbReference>
<dbReference type="PROSITE" id="PS51192">
    <property type="entry name" value="HELICASE_ATP_BIND_1"/>
    <property type="match status" value="1"/>
</dbReference>
<dbReference type="AlphaFoldDB" id="A0A843QZW4"/>
<comment type="caution">
    <text evidence="3">The sequence shown here is derived from an EMBL/GenBank/DDBJ whole genome shotgun (WGS) entry which is preliminary data.</text>
</comment>
<organism evidence="3 4">
    <name type="scientific">Limosilactobacillus fermentum</name>
    <name type="common">Lactobacillus fermentum</name>
    <dbReference type="NCBI Taxonomy" id="1613"/>
    <lineage>
        <taxon>Bacteria</taxon>
        <taxon>Bacillati</taxon>
        <taxon>Bacillota</taxon>
        <taxon>Bacilli</taxon>
        <taxon>Lactobacillales</taxon>
        <taxon>Lactobacillaceae</taxon>
        <taxon>Limosilactobacillus</taxon>
    </lineage>
</organism>
<dbReference type="GO" id="GO:0005524">
    <property type="term" value="F:ATP binding"/>
    <property type="evidence" value="ECO:0007669"/>
    <property type="project" value="InterPro"/>
</dbReference>
<dbReference type="RefSeq" id="WP_152728691.1">
    <property type="nucleotide sequence ID" value="NZ_WHJL01000025.1"/>
</dbReference>
<dbReference type="Pfam" id="PF26350">
    <property type="entry name" value="DUF8090"/>
    <property type="match status" value="1"/>
</dbReference>
<dbReference type="GO" id="GO:0003677">
    <property type="term" value="F:DNA binding"/>
    <property type="evidence" value="ECO:0007669"/>
    <property type="project" value="InterPro"/>
</dbReference>
<feature type="non-terminal residue" evidence="3">
    <location>
        <position position="1"/>
    </location>
</feature>
<feature type="domain" description="Helicase ATP-binding" evidence="1">
    <location>
        <begin position="1"/>
        <end position="72"/>
    </location>
</feature>
<dbReference type="Pfam" id="PF00271">
    <property type="entry name" value="Helicase_C"/>
    <property type="match status" value="1"/>
</dbReference>
<protein>
    <submittedName>
        <fullName evidence="3">DUF3427 domain-containing protein</fullName>
    </submittedName>
</protein>